<dbReference type="CDD" id="cd06530">
    <property type="entry name" value="S26_SPase_I"/>
    <property type="match status" value="1"/>
</dbReference>
<gene>
    <name evidence="8" type="ORF">Q757_00970</name>
</gene>
<dbReference type="InterPro" id="IPR036286">
    <property type="entry name" value="LexA/Signal_pep-like_sf"/>
</dbReference>
<feature type="domain" description="Peptidase S26" evidence="7">
    <location>
        <begin position="9"/>
        <end position="187"/>
    </location>
</feature>
<accession>A0ABR4XSI7</accession>
<evidence type="ECO:0000313" key="9">
    <source>
        <dbReference type="Proteomes" id="UP000030023"/>
    </source>
</evidence>
<sequence length="205" mass="23293">MRLIKTIFSWSLPVFIGLIVAYLIQLFILVPVTVNGDSMMDNLHNGQRIWVFKPAKIRRGSVVVFDARREDPGIQAGEKDYVKRVIAVSGDEIRAENGLIYVNGHQINQNYISFYNRTTGTGDWDLKSLSSAGSLFVSGKSHWIDGNAVKVPNDCYFVLGDNRARSEDSRYFGFIDKKHVVGAALVFPWEKDRTAINSEWKHFYN</sequence>
<evidence type="ECO:0000256" key="1">
    <source>
        <dbReference type="ARBA" id="ARBA00000677"/>
    </source>
</evidence>
<dbReference type="EC" id="3.4.21.89" evidence="4 6"/>
<keyword evidence="6" id="KW-0472">Membrane</keyword>
<dbReference type="EMBL" id="AXCV01000019">
    <property type="protein sequence ID" value="KGO32442.1"/>
    <property type="molecule type" value="Genomic_DNA"/>
</dbReference>
<comment type="catalytic activity">
    <reaction evidence="1 6">
        <text>Cleavage of hydrophobic, N-terminal signal or leader sequences from secreted and periplasmic proteins.</text>
        <dbReference type="EC" id="3.4.21.89"/>
    </reaction>
</comment>
<dbReference type="InterPro" id="IPR019533">
    <property type="entry name" value="Peptidase_S26"/>
</dbReference>
<dbReference type="PROSITE" id="PS00761">
    <property type="entry name" value="SPASE_I_3"/>
    <property type="match status" value="1"/>
</dbReference>
<organism evidence="8 9">
    <name type="scientific">Oenococcus alcoholitolerans</name>
    <dbReference type="NCBI Taxonomy" id="931074"/>
    <lineage>
        <taxon>Bacteria</taxon>
        <taxon>Bacillati</taxon>
        <taxon>Bacillota</taxon>
        <taxon>Bacilli</taxon>
        <taxon>Lactobacillales</taxon>
        <taxon>Lactobacillaceae</taxon>
        <taxon>Oenococcus</taxon>
    </lineage>
</organism>
<evidence type="ECO:0000256" key="4">
    <source>
        <dbReference type="ARBA" id="ARBA00013208"/>
    </source>
</evidence>
<keyword evidence="6" id="KW-0645">Protease</keyword>
<evidence type="ECO:0000256" key="6">
    <source>
        <dbReference type="RuleBase" id="RU362042"/>
    </source>
</evidence>
<dbReference type="Proteomes" id="UP000030023">
    <property type="component" value="Unassembled WGS sequence"/>
</dbReference>
<dbReference type="NCBIfam" id="TIGR02227">
    <property type="entry name" value="sigpep_I_bact"/>
    <property type="match status" value="1"/>
</dbReference>
<keyword evidence="6" id="KW-1133">Transmembrane helix</keyword>
<name>A0ABR4XSI7_9LACO</name>
<keyword evidence="5 6" id="KW-0378">Hydrolase</keyword>
<dbReference type="PRINTS" id="PR00727">
    <property type="entry name" value="LEADERPTASE"/>
</dbReference>
<comment type="similarity">
    <text evidence="3 6">Belongs to the peptidase S26 family.</text>
</comment>
<comment type="subcellular location">
    <subcellularLocation>
        <location evidence="2">Cell membrane</location>
        <topology evidence="2">Single-pass type II membrane protein</topology>
    </subcellularLocation>
    <subcellularLocation>
        <location evidence="6">Membrane</location>
        <topology evidence="6">Single-pass type II membrane protein</topology>
    </subcellularLocation>
</comment>
<dbReference type="PANTHER" id="PTHR43390">
    <property type="entry name" value="SIGNAL PEPTIDASE I"/>
    <property type="match status" value="1"/>
</dbReference>
<evidence type="ECO:0000313" key="8">
    <source>
        <dbReference type="EMBL" id="KGO32442.1"/>
    </source>
</evidence>
<dbReference type="PANTHER" id="PTHR43390:SF1">
    <property type="entry name" value="CHLOROPLAST PROCESSING PEPTIDASE"/>
    <property type="match status" value="1"/>
</dbReference>
<dbReference type="InterPro" id="IPR000223">
    <property type="entry name" value="Pept_S26A_signal_pept_1"/>
</dbReference>
<evidence type="ECO:0000256" key="5">
    <source>
        <dbReference type="ARBA" id="ARBA00022801"/>
    </source>
</evidence>
<keyword evidence="6" id="KW-0812">Transmembrane</keyword>
<reference evidence="8 9" key="1">
    <citation type="journal article" date="2014" name="Antonie Van Leeuwenhoek">
        <title>Oenococcus alcoholitolerans sp. nov., a lactic acid bacteria isolated from cachaca and ethanol fermentation processes.</title>
        <authorList>
            <person name="Badotti F."/>
            <person name="Moreira A.P."/>
            <person name="Tonon L.A."/>
            <person name="de Lucena B.T."/>
            <person name="Gomes Fde C."/>
            <person name="Kruger R."/>
            <person name="Thompson C.C."/>
            <person name="de Morais M.A.Jr."/>
            <person name="Rosa C.A."/>
            <person name="Thompson F.L."/>
        </authorList>
    </citation>
    <scope>NUCLEOTIDE SEQUENCE [LARGE SCALE GENOMIC DNA]</scope>
    <source>
        <strain evidence="8 9">UFRJ-M7.2.18</strain>
    </source>
</reference>
<dbReference type="Gene3D" id="2.10.109.10">
    <property type="entry name" value="Umud Fragment, subunit A"/>
    <property type="match status" value="1"/>
</dbReference>
<feature type="transmembrane region" description="Helical" evidence="6">
    <location>
        <begin position="12"/>
        <end position="34"/>
    </location>
</feature>
<dbReference type="Pfam" id="PF10502">
    <property type="entry name" value="Peptidase_S26"/>
    <property type="match status" value="1"/>
</dbReference>
<evidence type="ECO:0000256" key="2">
    <source>
        <dbReference type="ARBA" id="ARBA00004401"/>
    </source>
</evidence>
<dbReference type="InterPro" id="IPR019758">
    <property type="entry name" value="Pept_S26A_signal_pept_1_CS"/>
</dbReference>
<comment type="caution">
    <text evidence="8">The sequence shown here is derived from an EMBL/GenBank/DDBJ whole genome shotgun (WGS) entry which is preliminary data.</text>
</comment>
<evidence type="ECO:0000259" key="7">
    <source>
        <dbReference type="Pfam" id="PF10502"/>
    </source>
</evidence>
<protein>
    <recommendedName>
        <fullName evidence="4 6">Signal peptidase I</fullName>
        <ecNumber evidence="4 6">3.4.21.89</ecNumber>
    </recommendedName>
</protein>
<evidence type="ECO:0000256" key="3">
    <source>
        <dbReference type="ARBA" id="ARBA00009370"/>
    </source>
</evidence>
<proteinExistence type="inferred from homology"/>
<keyword evidence="9" id="KW-1185">Reference proteome</keyword>
<dbReference type="SUPFAM" id="SSF51306">
    <property type="entry name" value="LexA/Signal peptidase"/>
    <property type="match status" value="1"/>
</dbReference>